<proteinExistence type="predicted"/>
<keyword evidence="1" id="KW-0040">ANK repeat</keyword>
<protein>
    <recommendedName>
        <fullName evidence="5">Ankyrin repeat-containing domain protein</fullName>
    </recommendedName>
</protein>
<gene>
    <name evidence="3" type="ORF">BDW59DRAFT_155300</name>
</gene>
<dbReference type="Gene3D" id="1.25.40.20">
    <property type="entry name" value="Ankyrin repeat-containing domain"/>
    <property type="match status" value="1"/>
</dbReference>
<dbReference type="Proteomes" id="UP001610335">
    <property type="component" value="Unassembled WGS sequence"/>
</dbReference>
<keyword evidence="4" id="KW-1185">Reference proteome</keyword>
<accession>A0ABR4HA72</accession>
<evidence type="ECO:0008006" key="5">
    <source>
        <dbReference type="Google" id="ProtNLM"/>
    </source>
</evidence>
<sequence>MQHVSLIFLVQLHSGGVLPAIQIFNQPNSTGHLPMFSLVRVLDARFARLLLDKGADVNNVDSNGRTILLHLTLQLSDFPGRVWDAMDAINICLSEGFDIFSSDNCRCACAPDGCSLAAAFNITFGKLDCFKAPHFVWGLEFLSLVEDQRGREVSRVCFYRFCAEHTPTRMGLPTFGIMKERVWEYYYCLLWRS</sequence>
<keyword evidence="2" id="KW-0732">Signal</keyword>
<dbReference type="PROSITE" id="PS50088">
    <property type="entry name" value="ANK_REPEAT"/>
    <property type="match status" value="1"/>
</dbReference>
<dbReference type="InterPro" id="IPR036770">
    <property type="entry name" value="Ankyrin_rpt-contain_sf"/>
</dbReference>
<organism evidence="3 4">
    <name type="scientific">Aspergillus cavernicola</name>
    <dbReference type="NCBI Taxonomy" id="176166"/>
    <lineage>
        <taxon>Eukaryota</taxon>
        <taxon>Fungi</taxon>
        <taxon>Dikarya</taxon>
        <taxon>Ascomycota</taxon>
        <taxon>Pezizomycotina</taxon>
        <taxon>Eurotiomycetes</taxon>
        <taxon>Eurotiomycetidae</taxon>
        <taxon>Eurotiales</taxon>
        <taxon>Aspergillaceae</taxon>
        <taxon>Aspergillus</taxon>
        <taxon>Aspergillus subgen. Nidulantes</taxon>
    </lineage>
</organism>
<reference evidence="3 4" key="1">
    <citation type="submission" date="2024-07" db="EMBL/GenBank/DDBJ databases">
        <title>Section-level genome sequencing and comparative genomics of Aspergillus sections Usti and Cavernicolus.</title>
        <authorList>
            <consortium name="Lawrence Berkeley National Laboratory"/>
            <person name="Nybo J.L."/>
            <person name="Vesth T.C."/>
            <person name="Theobald S."/>
            <person name="Frisvad J.C."/>
            <person name="Larsen T.O."/>
            <person name="Kjaerboelling I."/>
            <person name="Rothschild-Mancinelli K."/>
            <person name="Lyhne E.K."/>
            <person name="Kogle M.E."/>
            <person name="Barry K."/>
            <person name="Clum A."/>
            <person name="Na H."/>
            <person name="Ledsgaard L."/>
            <person name="Lin J."/>
            <person name="Lipzen A."/>
            <person name="Kuo A."/>
            <person name="Riley R."/>
            <person name="Mondo S."/>
            <person name="LaButti K."/>
            <person name="Haridas S."/>
            <person name="Pangalinan J."/>
            <person name="Salamov A.A."/>
            <person name="Simmons B.A."/>
            <person name="Magnuson J.K."/>
            <person name="Chen J."/>
            <person name="Drula E."/>
            <person name="Henrissat B."/>
            <person name="Wiebenga A."/>
            <person name="Lubbers R.J."/>
            <person name="Gomes A.C."/>
            <person name="Makela M.R."/>
            <person name="Stajich J."/>
            <person name="Grigoriev I.V."/>
            <person name="Mortensen U.H."/>
            <person name="De vries R.P."/>
            <person name="Baker S.E."/>
            <person name="Andersen M.R."/>
        </authorList>
    </citation>
    <scope>NUCLEOTIDE SEQUENCE [LARGE SCALE GENOMIC DNA]</scope>
    <source>
        <strain evidence="3 4">CBS 600.67</strain>
    </source>
</reference>
<name>A0ABR4HA72_9EURO</name>
<dbReference type="InterPro" id="IPR002110">
    <property type="entry name" value="Ankyrin_rpt"/>
</dbReference>
<feature type="chain" id="PRO_5047208466" description="Ankyrin repeat-containing domain protein" evidence="2">
    <location>
        <begin position="20"/>
        <end position="193"/>
    </location>
</feature>
<dbReference type="SUPFAM" id="SSF48403">
    <property type="entry name" value="Ankyrin repeat"/>
    <property type="match status" value="1"/>
</dbReference>
<evidence type="ECO:0000256" key="2">
    <source>
        <dbReference type="SAM" id="SignalP"/>
    </source>
</evidence>
<dbReference type="EMBL" id="JBFXLS010000184">
    <property type="protein sequence ID" value="KAL2812350.1"/>
    <property type="molecule type" value="Genomic_DNA"/>
</dbReference>
<feature type="repeat" description="ANK" evidence="1">
    <location>
        <begin position="30"/>
        <end position="62"/>
    </location>
</feature>
<evidence type="ECO:0000313" key="3">
    <source>
        <dbReference type="EMBL" id="KAL2812350.1"/>
    </source>
</evidence>
<comment type="caution">
    <text evidence="3">The sequence shown here is derived from an EMBL/GenBank/DDBJ whole genome shotgun (WGS) entry which is preliminary data.</text>
</comment>
<feature type="signal peptide" evidence="2">
    <location>
        <begin position="1"/>
        <end position="19"/>
    </location>
</feature>
<evidence type="ECO:0000313" key="4">
    <source>
        <dbReference type="Proteomes" id="UP001610335"/>
    </source>
</evidence>
<evidence type="ECO:0000256" key="1">
    <source>
        <dbReference type="PROSITE-ProRule" id="PRU00023"/>
    </source>
</evidence>